<proteinExistence type="predicted"/>
<comment type="caution">
    <text evidence="1">The sequence shown here is derived from an EMBL/GenBank/DDBJ whole genome shotgun (WGS) entry which is preliminary data.</text>
</comment>
<gene>
    <name evidence="1" type="ORF">D779_2851</name>
</gene>
<organism evidence="1 2">
    <name type="scientific">Imhoffiella purpurea</name>
    <dbReference type="NCBI Taxonomy" id="1249627"/>
    <lineage>
        <taxon>Bacteria</taxon>
        <taxon>Pseudomonadati</taxon>
        <taxon>Pseudomonadota</taxon>
        <taxon>Gammaproteobacteria</taxon>
        <taxon>Chromatiales</taxon>
        <taxon>Chromatiaceae</taxon>
        <taxon>Imhoffiella</taxon>
    </lineage>
</organism>
<evidence type="ECO:0000313" key="1">
    <source>
        <dbReference type="EMBL" id="EXJ14180.1"/>
    </source>
</evidence>
<dbReference type="Proteomes" id="UP000019460">
    <property type="component" value="Unassembled WGS sequence"/>
</dbReference>
<dbReference type="EMBL" id="AONC01000045">
    <property type="protein sequence ID" value="EXJ14180.1"/>
    <property type="molecule type" value="Genomic_DNA"/>
</dbReference>
<name>W9VUW2_9GAMM</name>
<accession>W9VUW2</accession>
<sequence>MPDGDDRALMTLLISGWPRPWQDRHQPGPAASMNGFANGLWI</sequence>
<dbReference type="AlphaFoldDB" id="W9VUW2"/>
<evidence type="ECO:0000313" key="2">
    <source>
        <dbReference type="Proteomes" id="UP000019460"/>
    </source>
</evidence>
<dbReference type="STRING" id="1249627.D779_2851"/>
<reference evidence="1 2" key="1">
    <citation type="submission" date="2012-11" db="EMBL/GenBank/DDBJ databases">
        <title>Genome assembly of Thiorhodococcus sp. AK35.</title>
        <authorList>
            <person name="Nupur N."/>
            <person name="Khatri I."/>
            <person name="Subramanian S."/>
            <person name="Pinnaka A."/>
        </authorList>
    </citation>
    <scope>NUCLEOTIDE SEQUENCE [LARGE SCALE GENOMIC DNA]</scope>
    <source>
        <strain evidence="1 2">AK35</strain>
    </source>
</reference>
<keyword evidence="2" id="KW-1185">Reference proteome</keyword>
<protein>
    <submittedName>
        <fullName evidence="1">Uncharacterized protein</fullName>
    </submittedName>
</protein>